<dbReference type="SUPFAM" id="SSF141571">
    <property type="entry name" value="Pentapeptide repeat-like"/>
    <property type="match status" value="1"/>
</dbReference>
<dbReference type="EMBL" id="PQJL01000016">
    <property type="protein sequence ID" value="ROW59986.1"/>
    <property type="molecule type" value="Genomic_DNA"/>
</dbReference>
<dbReference type="Gene3D" id="2.160.20.80">
    <property type="entry name" value="E3 ubiquitin-protein ligase SopA"/>
    <property type="match status" value="1"/>
</dbReference>
<evidence type="ECO:0000313" key="1">
    <source>
        <dbReference type="EMBL" id="ROW59986.1"/>
    </source>
</evidence>
<name>A0A423XU12_9ENTR</name>
<sequence>MQIDDFKSIVSTFADPGSEIIYDNQRIMFPINGDIIDAELVSEYGDIFINEGTGNISASRWIVDRLAKLQLLSTRILEQIPEHHNFVSPAADLLPTLESNPNEQVTHVLDAREAVLKNLSSQSPLETSVLYITSDAGEGKTSLINAAARKQAAKFKEGSSNWLLVPIILGGRHFLRFDDITVGALQNKYRFPFLYYNSFLALVRMGVIIPAFDGFEEMFVENSSGEALSAMGILVGSLDSTGSVVIAARKAYFDFENLRSQEKLYDTISKYSVGFSKLELNRWKKKQFLEYCDNRNLKNAEDIYSRVVERLGEEHSLLTRPVLVKRLVDIAQQSVSLQKFIEKIHSSGSDFFSVFVRSIIEREANEKWIDRSGDIGATLITVDDHCELLALIAVTMWESRIEYLKQDHLDMVAEFFCESKRLTSQQAQQVRERIKGHALLISSPNMNLAVEFDHDEFRQYFLGDGLARAIIPLTKNSSSEALSILRRGILPENSQLEFIRSIRRQHLDTVIEVTKLLSSISKLDGQASYTKENCGNLALKLISEIDANGLQLSDMVFGIDAIRDCKVKNVSFDNCYFSQSSYENTEIENCNFANCSFGQLRIHPTTKIQSNMFSECVFDSVRKEDTGLEIWEPGAIKGYLEKHNISSQDGEPVKQFDVEQLTMDDELISVEKLLRYFMRSTHISESVIKIKLGDRGQSFIDVTLPELISANVIEEIENRGSGQQRRFKLGRPLQILNTHLASAQGSYQKFINGFN</sequence>
<proteinExistence type="predicted"/>
<reference evidence="1 2" key="1">
    <citation type="journal article" date="2018" name="Front. Microbiol.">
        <title>An Investigation of an Acute Gastroenteritis Outbreak: Cronobacter sakazakii, a Potential Cause of Food-Borne Illness.</title>
        <authorList>
            <person name="Yong W."/>
            <person name="Guo B."/>
            <person name="Shi X."/>
            <person name="Cheng T."/>
            <person name="Chen M."/>
            <person name="Jiang X."/>
            <person name="Ye Y."/>
            <person name="Wang J."/>
            <person name="Xie G."/>
            <person name="Ding J."/>
        </authorList>
    </citation>
    <scope>NUCLEOTIDE SEQUENCE [LARGE SCALE GENOMIC DNA]</scope>
    <source>
        <strain evidence="1 2">S1</strain>
    </source>
</reference>
<protein>
    <recommendedName>
        <fullName evidence="3">Pentapeptide repeat-containing protein</fullName>
    </recommendedName>
</protein>
<dbReference type="AlphaFoldDB" id="A0A423XU12"/>
<accession>A0A423XU12</accession>
<dbReference type="Proteomes" id="UP000285793">
    <property type="component" value="Unassembled WGS sequence"/>
</dbReference>
<evidence type="ECO:0008006" key="3">
    <source>
        <dbReference type="Google" id="ProtNLM"/>
    </source>
</evidence>
<organism evidence="1 2">
    <name type="scientific">Cronobacter malonaticus</name>
    <dbReference type="NCBI Taxonomy" id="413503"/>
    <lineage>
        <taxon>Bacteria</taxon>
        <taxon>Pseudomonadati</taxon>
        <taxon>Pseudomonadota</taxon>
        <taxon>Gammaproteobacteria</taxon>
        <taxon>Enterobacterales</taxon>
        <taxon>Enterobacteriaceae</taxon>
        <taxon>Cronobacter</taxon>
    </lineage>
</organism>
<dbReference type="RefSeq" id="WP_123948875.1">
    <property type="nucleotide sequence ID" value="NZ_PQJL01000016.1"/>
</dbReference>
<comment type="caution">
    <text evidence="1">The sequence shown here is derived from an EMBL/GenBank/DDBJ whole genome shotgun (WGS) entry which is preliminary data.</text>
</comment>
<evidence type="ECO:0000313" key="2">
    <source>
        <dbReference type="Proteomes" id="UP000285793"/>
    </source>
</evidence>
<gene>
    <name evidence="1" type="ORF">C3E80_16545</name>
</gene>